<feature type="region of interest" description="Disordered" evidence="1">
    <location>
        <begin position="423"/>
        <end position="442"/>
    </location>
</feature>
<feature type="region of interest" description="Disordered" evidence="1">
    <location>
        <begin position="1"/>
        <end position="86"/>
    </location>
</feature>
<proteinExistence type="predicted"/>
<protein>
    <submittedName>
        <fullName evidence="2">Uncharacterized protein</fullName>
    </submittedName>
</protein>
<feature type="region of interest" description="Disordered" evidence="1">
    <location>
        <begin position="390"/>
        <end position="412"/>
    </location>
</feature>
<evidence type="ECO:0000313" key="3">
    <source>
        <dbReference type="Proteomes" id="UP000654918"/>
    </source>
</evidence>
<evidence type="ECO:0000313" key="2">
    <source>
        <dbReference type="EMBL" id="KAF6830737.1"/>
    </source>
</evidence>
<dbReference type="Proteomes" id="UP000654918">
    <property type="component" value="Unassembled WGS sequence"/>
</dbReference>
<accession>A0A8H6KFW9</accession>
<gene>
    <name evidence="2" type="ORF">CPLU01_07194</name>
</gene>
<feature type="compositionally biased region" description="Basic and acidic residues" evidence="1">
    <location>
        <begin position="233"/>
        <end position="244"/>
    </location>
</feature>
<feature type="region of interest" description="Disordered" evidence="1">
    <location>
        <begin position="183"/>
        <end position="299"/>
    </location>
</feature>
<sequence>MPRRALRRLGGVDTAGDGPGSVARLVPNIGFPPPADGMSLPSRPLCPAASTAAQPPGPSRKYIRRPSGPETFRHQDTASLDSEARPQVSAVPAVDAAAAWHRSLPCRVIERDMFGCGSLGAEHQRVICRRRPRGEVRLTEARSTRDVRCGSHMTDFCRCAYLAGHVSRRGFPARVGCKRIDTTIPRSPSLQGPSINPWRCHRDSRIQSGESVPSSLPLRSSHDRPALGPYLSHDLHTTNRERATAARNGPGQRHGSPGEGRGQLAHLFQPAPPGRSRTGRIRSSTGHARPRLAGGRDDVASSSASHQICINTNGGPGTSPVLLLRTACCAHRGPGLGRGSQTRSSQAPRPFVQILWAAAVLTSRAHVAGTAPASAAPALQSDALDWRANERTSEGADCRVPIRPNTEPSPSFFIPQRAAATAAVGDGLHQTSAARGRASEPR</sequence>
<evidence type="ECO:0000256" key="1">
    <source>
        <dbReference type="SAM" id="MobiDB-lite"/>
    </source>
</evidence>
<organism evidence="2 3">
    <name type="scientific">Colletotrichum plurivorum</name>
    <dbReference type="NCBI Taxonomy" id="2175906"/>
    <lineage>
        <taxon>Eukaryota</taxon>
        <taxon>Fungi</taxon>
        <taxon>Dikarya</taxon>
        <taxon>Ascomycota</taxon>
        <taxon>Pezizomycotina</taxon>
        <taxon>Sordariomycetes</taxon>
        <taxon>Hypocreomycetidae</taxon>
        <taxon>Glomerellales</taxon>
        <taxon>Glomerellaceae</taxon>
        <taxon>Colletotrichum</taxon>
        <taxon>Colletotrichum orchidearum species complex</taxon>
    </lineage>
</organism>
<keyword evidence="3" id="KW-1185">Reference proteome</keyword>
<comment type="caution">
    <text evidence="2">The sequence shown here is derived from an EMBL/GenBank/DDBJ whole genome shotgun (WGS) entry which is preliminary data.</text>
</comment>
<name>A0A8H6KFW9_9PEZI</name>
<feature type="compositionally biased region" description="Polar residues" evidence="1">
    <location>
        <begin position="184"/>
        <end position="194"/>
    </location>
</feature>
<dbReference type="AlphaFoldDB" id="A0A8H6KFW9"/>
<reference evidence="2" key="1">
    <citation type="journal article" date="2020" name="Phytopathology">
        <title>Genome Sequence Resources of Colletotrichum truncatum, C. plurivorum, C. musicola, and C. sojae: Four Species Pathogenic to Soybean (Glycine max).</title>
        <authorList>
            <person name="Rogerio F."/>
            <person name="Boufleur T.R."/>
            <person name="Ciampi-Guillardi M."/>
            <person name="Sukno S.A."/>
            <person name="Thon M.R."/>
            <person name="Massola Junior N.S."/>
            <person name="Baroncelli R."/>
        </authorList>
    </citation>
    <scope>NUCLEOTIDE SEQUENCE</scope>
    <source>
        <strain evidence="2">LFN00145</strain>
    </source>
</reference>
<feature type="compositionally biased region" description="Polar residues" evidence="1">
    <location>
        <begin position="206"/>
        <end position="218"/>
    </location>
</feature>
<dbReference type="EMBL" id="WIGO01000090">
    <property type="protein sequence ID" value="KAF6830737.1"/>
    <property type="molecule type" value="Genomic_DNA"/>
</dbReference>